<dbReference type="STRING" id="670482.SAMN04488542_10213"/>
<evidence type="ECO:0000313" key="2">
    <source>
        <dbReference type="Proteomes" id="UP000198972"/>
    </source>
</evidence>
<dbReference type="Proteomes" id="UP000198972">
    <property type="component" value="Unassembled WGS sequence"/>
</dbReference>
<dbReference type="OrthoDB" id="2626556at2"/>
<dbReference type="RefSeq" id="WP_091226485.1">
    <property type="nucleotide sequence ID" value="NZ_FNBG01000002.1"/>
</dbReference>
<organism evidence="1 2">
    <name type="scientific">Fontibacillus panacisegetis</name>
    <dbReference type="NCBI Taxonomy" id="670482"/>
    <lineage>
        <taxon>Bacteria</taxon>
        <taxon>Bacillati</taxon>
        <taxon>Bacillota</taxon>
        <taxon>Bacilli</taxon>
        <taxon>Bacillales</taxon>
        <taxon>Paenibacillaceae</taxon>
        <taxon>Fontibacillus</taxon>
    </lineage>
</organism>
<keyword evidence="2" id="KW-1185">Reference proteome</keyword>
<name>A0A1G7FJU0_9BACL</name>
<gene>
    <name evidence="1" type="ORF">SAMN04488542_10213</name>
</gene>
<evidence type="ECO:0000313" key="1">
    <source>
        <dbReference type="EMBL" id="SDE75865.1"/>
    </source>
</evidence>
<sequence>MLDFFYRGSSRAVEASKPEMIQHAEGINEILAAVGANIELIAVNKYYKWNIIGRALSGYTAGRLYHYRVLRKPYEIRREREFIGYGGDAWEQAPNFVQLKDLEFGQMELF</sequence>
<dbReference type="EMBL" id="FNBG01000002">
    <property type="protein sequence ID" value="SDE75865.1"/>
    <property type="molecule type" value="Genomic_DNA"/>
</dbReference>
<proteinExistence type="predicted"/>
<dbReference type="AlphaFoldDB" id="A0A1G7FJU0"/>
<reference evidence="1 2" key="1">
    <citation type="submission" date="2016-10" db="EMBL/GenBank/DDBJ databases">
        <authorList>
            <person name="de Groot N.N."/>
        </authorList>
    </citation>
    <scope>NUCLEOTIDE SEQUENCE [LARGE SCALE GENOMIC DNA]</scope>
    <source>
        <strain evidence="1 2">DSM 28129</strain>
    </source>
</reference>
<protein>
    <submittedName>
        <fullName evidence="1">Uncharacterized protein</fullName>
    </submittedName>
</protein>
<accession>A0A1G7FJU0</accession>